<dbReference type="FunFam" id="3.40.50.300:FF:000861">
    <property type="entry name" value="Fanconi anemia, complementation group M"/>
    <property type="match status" value="1"/>
</dbReference>
<dbReference type="Pfam" id="PF04851">
    <property type="entry name" value="ResIII"/>
    <property type="match status" value="1"/>
</dbReference>
<feature type="non-terminal residue" evidence="11">
    <location>
        <position position="566"/>
    </location>
</feature>
<sequence>HTYDPEAIRTWIFPTNYAKRDYQFNIVQKALAKNILVALPTGLGKTLIAAVVMYNFYRWFPQGKVIFMAPTKPLVAQQIGACYEVCGIPPAETVEMTGSLPPKTRKSLWDSKRVFFLTPQVLQNDIQRETCPSSDVVCLVVDEAHRASGNHAYCEVVRELTLRNPHFRILALTATPGQDNDIVQALINNLRISMIELRTEQSADIVKYLHGRTVDTVNVPFDDSLRRIRSDLARLITTYVAQLPGSGLPTDGTRVSPYQVQLARTRSRQRLSGPAQINQMRWAEALFAVVSNLSRAMQLLSYHGVRCGHACLETARTEAMEGPRPPSKTKRELYEGPMFRGLMTQMQEHLKDPARYSHPKLARLESIILDHFSRDDIVASLPAGQSTAASSPTTTSTTTRVMIFSQFRESVEEIVSLLSHHSPLLRVMSFVGQSTGKTGKGLSQKQQLEIIRQFKSGNYNTLVATSIGEEGLDIGEVDLIICFDTQGSSIRLLQRMGRTGRKRQGRIVVLLAEDGEEALFKRSQQTYQKVQEGIMSRKWDLAFCRDSPRMLPAPVIPECSEQALDI</sequence>
<accession>A0A4P9ZK47</accession>
<dbReference type="SMART" id="SM00487">
    <property type="entry name" value="DEXDc"/>
    <property type="match status" value="1"/>
</dbReference>
<evidence type="ECO:0000256" key="1">
    <source>
        <dbReference type="ARBA" id="ARBA00004123"/>
    </source>
</evidence>
<dbReference type="GO" id="GO:0016887">
    <property type="term" value="F:ATP hydrolysis activity"/>
    <property type="evidence" value="ECO:0007669"/>
    <property type="project" value="RHEA"/>
</dbReference>
<dbReference type="InterPro" id="IPR039686">
    <property type="entry name" value="FANCM/Mph1-like_ID"/>
</dbReference>
<dbReference type="GO" id="GO:0005634">
    <property type="term" value="C:nucleus"/>
    <property type="evidence" value="ECO:0007669"/>
    <property type="project" value="UniProtKB-SubCell"/>
</dbReference>
<dbReference type="GO" id="GO:0000400">
    <property type="term" value="F:four-way junction DNA binding"/>
    <property type="evidence" value="ECO:0007669"/>
    <property type="project" value="TreeGrafter"/>
</dbReference>
<dbReference type="Proteomes" id="UP000268162">
    <property type="component" value="Unassembled WGS sequence"/>
</dbReference>
<dbReference type="PROSITE" id="PS51192">
    <property type="entry name" value="HELICASE_ATP_BIND_1"/>
    <property type="match status" value="1"/>
</dbReference>
<comment type="function">
    <text evidence="8">ATP-dependent DNA helicase involved in DNA damage repair by homologous recombination and in genome maintenance. Capable of unwinding D-loops. Plays a role in limiting crossover recombinants during mitotic DNA double-strand break (DSB) repair. Component of a FANCM-MHF complex which promotes gene conversion at blocked replication forks, probably by reversal of the stalled fork.</text>
</comment>
<dbReference type="GO" id="GO:0045003">
    <property type="term" value="P:double-strand break repair via synthesis-dependent strand annealing"/>
    <property type="evidence" value="ECO:0007669"/>
    <property type="project" value="TreeGrafter"/>
</dbReference>
<evidence type="ECO:0000256" key="3">
    <source>
        <dbReference type="ARBA" id="ARBA00022741"/>
    </source>
</evidence>
<keyword evidence="3" id="KW-0547">Nucleotide-binding</keyword>
<evidence type="ECO:0000256" key="4">
    <source>
        <dbReference type="ARBA" id="ARBA00022801"/>
    </source>
</evidence>
<dbReference type="SUPFAM" id="SSF52540">
    <property type="entry name" value="P-loop containing nucleoside triphosphate hydrolases"/>
    <property type="match status" value="1"/>
</dbReference>
<gene>
    <name evidence="11" type="ORF">BJ085DRAFT_9459</name>
</gene>
<dbReference type="InterPro" id="IPR044749">
    <property type="entry name" value="FANCM_DEXDc"/>
</dbReference>
<keyword evidence="4 11" id="KW-0378">Hydrolase</keyword>
<dbReference type="Pfam" id="PF00271">
    <property type="entry name" value="Helicase_C"/>
    <property type="match status" value="1"/>
</dbReference>
<dbReference type="EC" id="3.6.4.12" evidence="8"/>
<comment type="similarity">
    <text evidence="2 8">Belongs to the DEAD box helicase family. DEAH subfamily. FANCM sub-subfamily.</text>
</comment>
<dbReference type="InterPro" id="IPR006935">
    <property type="entry name" value="Helicase/UvrB_N"/>
</dbReference>
<comment type="subcellular location">
    <subcellularLocation>
        <location evidence="1 8">Nucleus</location>
    </subcellularLocation>
</comment>
<evidence type="ECO:0000256" key="6">
    <source>
        <dbReference type="ARBA" id="ARBA00022840"/>
    </source>
</evidence>
<dbReference type="GO" id="GO:0043138">
    <property type="term" value="F:3'-5' DNA helicase activity"/>
    <property type="evidence" value="ECO:0007669"/>
    <property type="project" value="InterPro"/>
</dbReference>
<keyword evidence="6" id="KW-0067">ATP-binding</keyword>
<feature type="domain" description="Helicase C-terminal" evidence="10">
    <location>
        <begin position="363"/>
        <end position="542"/>
    </location>
</feature>
<dbReference type="AlphaFoldDB" id="A0A4P9ZK47"/>
<dbReference type="PROSITE" id="PS51194">
    <property type="entry name" value="HELICASE_CTER"/>
    <property type="match status" value="1"/>
</dbReference>
<dbReference type="PANTHER" id="PTHR14025:SF20">
    <property type="entry name" value="FANCONI ANEMIA GROUP M PROTEIN"/>
    <property type="match status" value="1"/>
</dbReference>
<dbReference type="EMBL" id="ML003678">
    <property type="protein sequence ID" value="RKP33636.1"/>
    <property type="molecule type" value="Genomic_DNA"/>
</dbReference>
<evidence type="ECO:0000259" key="9">
    <source>
        <dbReference type="PROSITE" id="PS51192"/>
    </source>
</evidence>
<reference evidence="12" key="1">
    <citation type="journal article" date="2018" name="Nat. Microbiol.">
        <title>Leveraging single-cell genomics to expand the fungal tree of life.</title>
        <authorList>
            <person name="Ahrendt S.R."/>
            <person name="Quandt C.A."/>
            <person name="Ciobanu D."/>
            <person name="Clum A."/>
            <person name="Salamov A."/>
            <person name="Andreopoulos B."/>
            <person name="Cheng J.F."/>
            <person name="Woyke T."/>
            <person name="Pelin A."/>
            <person name="Henrissat B."/>
            <person name="Reynolds N.K."/>
            <person name="Benny G.L."/>
            <person name="Smith M.E."/>
            <person name="James T.Y."/>
            <person name="Grigoriev I.V."/>
        </authorList>
    </citation>
    <scope>NUCLEOTIDE SEQUENCE [LARGE SCALE GENOMIC DNA]</scope>
    <source>
        <strain evidence="12">RSA 468</strain>
    </source>
</reference>
<evidence type="ECO:0000256" key="5">
    <source>
        <dbReference type="ARBA" id="ARBA00022806"/>
    </source>
</evidence>
<dbReference type="InterPro" id="IPR014001">
    <property type="entry name" value="Helicase_ATP-bd"/>
</dbReference>
<dbReference type="STRING" id="215637.A0A4P9ZK47"/>
<keyword evidence="7" id="KW-0539">Nucleus</keyword>
<evidence type="ECO:0000313" key="11">
    <source>
        <dbReference type="EMBL" id="RKP33636.1"/>
    </source>
</evidence>
<evidence type="ECO:0000259" key="10">
    <source>
        <dbReference type="PROSITE" id="PS51194"/>
    </source>
</evidence>
<evidence type="ECO:0000256" key="8">
    <source>
        <dbReference type="RuleBase" id="RU367027"/>
    </source>
</evidence>
<feature type="domain" description="Helicase ATP-binding" evidence="9">
    <location>
        <begin position="26"/>
        <end position="194"/>
    </location>
</feature>
<comment type="subunit">
    <text evidence="8">Interacts with the MHF histone-fold complex to form the FANCM-MHF complex.</text>
</comment>
<proteinExistence type="inferred from homology"/>
<evidence type="ECO:0000313" key="12">
    <source>
        <dbReference type="Proteomes" id="UP000268162"/>
    </source>
</evidence>
<evidence type="ECO:0000256" key="7">
    <source>
        <dbReference type="ARBA" id="ARBA00023242"/>
    </source>
</evidence>
<name>A0A4P9ZK47_9FUNG</name>
<organism evidence="11 12">
    <name type="scientific">Dimargaris cristalligena</name>
    <dbReference type="NCBI Taxonomy" id="215637"/>
    <lineage>
        <taxon>Eukaryota</taxon>
        <taxon>Fungi</taxon>
        <taxon>Fungi incertae sedis</taxon>
        <taxon>Zoopagomycota</taxon>
        <taxon>Kickxellomycotina</taxon>
        <taxon>Dimargaritomycetes</taxon>
        <taxon>Dimargaritales</taxon>
        <taxon>Dimargaritaceae</taxon>
        <taxon>Dimargaris</taxon>
    </lineage>
</organism>
<keyword evidence="12" id="KW-1185">Reference proteome</keyword>
<dbReference type="CDD" id="cd18801">
    <property type="entry name" value="SF2_C_FANCM_Hef"/>
    <property type="match status" value="1"/>
</dbReference>
<dbReference type="Gene3D" id="3.40.50.300">
    <property type="entry name" value="P-loop containing nucleotide triphosphate hydrolases"/>
    <property type="match status" value="2"/>
</dbReference>
<dbReference type="SMART" id="SM00490">
    <property type="entry name" value="HELICc"/>
    <property type="match status" value="1"/>
</dbReference>
<evidence type="ECO:0000256" key="2">
    <source>
        <dbReference type="ARBA" id="ARBA00009889"/>
    </source>
</evidence>
<dbReference type="InterPro" id="IPR027417">
    <property type="entry name" value="P-loop_NTPase"/>
</dbReference>
<feature type="non-terminal residue" evidence="11">
    <location>
        <position position="1"/>
    </location>
</feature>
<dbReference type="GO" id="GO:0005524">
    <property type="term" value="F:ATP binding"/>
    <property type="evidence" value="ECO:0007669"/>
    <property type="project" value="UniProtKB-UniRule"/>
</dbReference>
<dbReference type="CDD" id="cd18033">
    <property type="entry name" value="DEXDc_FANCM"/>
    <property type="match status" value="1"/>
</dbReference>
<dbReference type="CDD" id="cd12091">
    <property type="entry name" value="FANCM_ID"/>
    <property type="match status" value="1"/>
</dbReference>
<dbReference type="PANTHER" id="PTHR14025">
    <property type="entry name" value="FANCONI ANEMIA GROUP M FANCM FAMILY MEMBER"/>
    <property type="match status" value="1"/>
</dbReference>
<protein>
    <recommendedName>
        <fullName evidence="8">ATP-dependent DNA helicase</fullName>
        <ecNumber evidence="8">3.6.4.12</ecNumber>
    </recommendedName>
</protein>
<dbReference type="GO" id="GO:0009378">
    <property type="term" value="F:four-way junction helicase activity"/>
    <property type="evidence" value="ECO:0007669"/>
    <property type="project" value="TreeGrafter"/>
</dbReference>
<dbReference type="InterPro" id="IPR001650">
    <property type="entry name" value="Helicase_C-like"/>
</dbReference>
<keyword evidence="5" id="KW-0347">Helicase</keyword>
<comment type="catalytic activity">
    <reaction evidence="8">
        <text>ATP + H2O = ADP + phosphate + H(+)</text>
        <dbReference type="Rhea" id="RHEA:13065"/>
        <dbReference type="ChEBI" id="CHEBI:15377"/>
        <dbReference type="ChEBI" id="CHEBI:15378"/>
        <dbReference type="ChEBI" id="CHEBI:30616"/>
        <dbReference type="ChEBI" id="CHEBI:43474"/>
        <dbReference type="ChEBI" id="CHEBI:456216"/>
        <dbReference type="EC" id="3.6.4.12"/>
    </reaction>
</comment>
<dbReference type="GO" id="GO:0036297">
    <property type="term" value="P:interstrand cross-link repair"/>
    <property type="evidence" value="ECO:0007669"/>
    <property type="project" value="TreeGrafter"/>
</dbReference>